<feature type="transmembrane region" description="Helical" evidence="4">
    <location>
        <begin position="84"/>
        <end position="103"/>
    </location>
</feature>
<comment type="caution">
    <text evidence="5">The sequence shown here is derived from an EMBL/GenBank/DDBJ whole genome shotgun (WGS) entry which is preliminary data.</text>
</comment>
<reference evidence="5 6" key="1">
    <citation type="submission" date="2019-12" db="EMBL/GenBank/DDBJ databases">
        <authorList>
            <person name="Li M."/>
        </authorList>
    </citation>
    <scope>NUCLEOTIDE SEQUENCE [LARGE SCALE GENOMIC DNA]</scope>
    <source>
        <strain evidence="5 6">GBMRC 2024</strain>
    </source>
</reference>
<name>A0A6L7G0E2_9RHOB</name>
<dbReference type="GO" id="GO:0022857">
    <property type="term" value="F:transmembrane transporter activity"/>
    <property type="evidence" value="ECO:0007669"/>
    <property type="project" value="InterPro"/>
</dbReference>
<dbReference type="AlphaFoldDB" id="A0A6L7G0E2"/>
<evidence type="ECO:0000313" key="6">
    <source>
        <dbReference type="Proteomes" id="UP000477911"/>
    </source>
</evidence>
<evidence type="ECO:0000256" key="4">
    <source>
        <dbReference type="SAM" id="Phobius"/>
    </source>
</evidence>
<dbReference type="SUPFAM" id="SSF103473">
    <property type="entry name" value="MFS general substrate transporter"/>
    <property type="match status" value="1"/>
</dbReference>
<feature type="transmembrane region" description="Helical" evidence="4">
    <location>
        <begin position="296"/>
        <end position="317"/>
    </location>
</feature>
<keyword evidence="1 4" id="KW-0812">Transmembrane</keyword>
<feature type="transmembrane region" description="Helical" evidence="4">
    <location>
        <begin position="243"/>
        <end position="266"/>
    </location>
</feature>
<keyword evidence="2 4" id="KW-1133">Transmembrane helix</keyword>
<keyword evidence="3 4" id="KW-0472">Membrane</keyword>
<organism evidence="5 6">
    <name type="scientific">Pseudooceanicola albus</name>
    <dbReference type="NCBI Taxonomy" id="2692189"/>
    <lineage>
        <taxon>Bacteria</taxon>
        <taxon>Pseudomonadati</taxon>
        <taxon>Pseudomonadota</taxon>
        <taxon>Alphaproteobacteria</taxon>
        <taxon>Rhodobacterales</taxon>
        <taxon>Paracoccaceae</taxon>
        <taxon>Pseudooceanicola</taxon>
    </lineage>
</organism>
<evidence type="ECO:0008006" key="7">
    <source>
        <dbReference type="Google" id="ProtNLM"/>
    </source>
</evidence>
<feature type="transmembrane region" description="Helical" evidence="4">
    <location>
        <begin position="209"/>
        <end position="231"/>
    </location>
</feature>
<dbReference type="EMBL" id="WUMU01000006">
    <property type="protein sequence ID" value="MXN17804.1"/>
    <property type="molecule type" value="Genomic_DNA"/>
</dbReference>
<feature type="transmembrane region" description="Helical" evidence="4">
    <location>
        <begin position="52"/>
        <end position="77"/>
    </location>
</feature>
<feature type="transmembrane region" description="Helical" evidence="4">
    <location>
        <begin position="140"/>
        <end position="162"/>
    </location>
</feature>
<proteinExistence type="predicted"/>
<dbReference type="Pfam" id="PF07690">
    <property type="entry name" value="MFS_1"/>
    <property type="match status" value="1"/>
</dbReference>
<keyword evidence="6" id="KW-1185">Reference proteome</keyword>
<evidence type="ECO:0000256" key="1">
    <source>
        <dbReference type="ARBA" id="ARBA00022692"/>
    </source>
</evidence>
<dbReference type="Proteomes" id="UP000477911">
    <property type="component" value="Unassembled WGS sequence"/>
</dbReference>
<feature type="transmembrane region" description="Helical" evidence="4">
    <location>
        <begin position="109"/>
        <end position="128"/>
    </location>
</feature>
<dbReference type="Gene3D" id="1.20.1250.20">
    <property type="entry name" value="MFS general substrate transporter like domains"/>
    <property type="match status" value="1"/>
</dbReference>
<feature type="transmembrane region" description="Helical" evidence="4">
    <location>
        <begin position="21"/>
        <end position="40"/>
    </location>
</feature>
<gene>
    <name evidence="5" type="ORF">GR170_08160</name>
</gene>
<evidence type="ECO:0000313" key="5">
    <source>
        <dbReference type="EMBL" id="MXN17804.1"/>
    </source>
</evidence>
<evidence type="ECO:0000256" key="3">
    <source>
        <dbReference type="ARBA" id="ARBA00023136"/>
    </source>
</evidence>
<dbReference type="InterPro" id="IPR011701">
    <property type="entry name" value="MFS"/>
</dbReference>
<feature type="transmembrane region" description="Helical" evidence="4">
    <location>
        <begin position="357"/>
        <end position="377"/>
    </location>
</feature>
<feature type="transmembrane region" description="Helical" evidence="4">
    <location>
        <begin position="329"/>
        <end position="351"/>
    </location>
</feature>
<feature type="transmembrane region" description="Helical" evidence="4">
    <location>
        <begin position="273"/>
        <end position="290"/>
    </location>
</feature>
<sequence>MTMVSEQARDVSAQALIRLAGIMLVGVSGSSGFLVVPLVVAALRKTGTVPELWIGTIGSSDLAGMFAGAALSLLPVVRLAPRRAVAAALMISLVANACALASPPLVLLFLFRFLSGLGGGIALAMALTALGRTRHPDRSFAVISILQMSFGMLASYLANAGLSGLGSIYQTMFVTLALALCMAWTFPATLEDMRHPNQTTGPRKLNRRLIATIIVANMCSACGFLVLWANIEALARRAGIDPSHFVLLMDIGLIGGLAGTLLTIVIDGRPRRTLFACLYFGAGLLGALLFEVPLGPIMVFVAAFLFQLAPAAVCYGFGAISESDPSGRLPIVHILSVKFGFTIAPIFGSVLVQHVGIGAVAPASFLITLAAMLGYCLQIREAERDIRSLQHVPAPAR</sequence>
<dbReference type="RefSeq" id="WP_160893515.1">
    <property type="nucleotide sequence ID" value="NZ_WUMU01000006.1"/>
</dbReference>
<feature type="transmembrane region" description="Helical" evidence="4">
    <location>
        <begin position="168"/>
        <end position="188"/>
    </location>
</feature>
<evidence type="ECO:0000256" key="2">
    <source>
        <dbReference type="ARBA" id="ARBA00022989"/>
    </source>
</evidence>
<dbReference type="InterPro" id="IPR036259">
    <property type="entry name" value="MFS_trans_sf"/>
</dbReference>
<accession>A0A6L7G0E2</accession>
<protein>
    <recommendedName>
        <fullName evidence="7">MFS transporter</fullName>
    </recommendedName>
</protein>